<keyword evidence="2 3" id="KW-0238">DNA-binding</keyword>
<dbReference type="EMBL" id="LWQS01000047">
    <property type="protein sequence ID" value="OAN46216.1"/>
    <property type="molecule type" value="Genomic_DNA"/>
</dbReference>
<dbReference type="PROSITE" id="PS51755">
    <property type="entry name" value="OMPR_PHOB"/>
    <property type="match status" value="1"/>
</dbReference>
<dbReference type="SMART" id="SM01043">
    <property type="entry name" value="BTAD"/>
    <property type="match status" value="1"/>
</dbReference>
<evidence type="ECO:0000256" key="1">
    <source>
        <dbReference type="ARBA" id="ARBA00005820"/>
    </source>
</evidence>
<dbReference type="InterPro" id="IPR005158">
    <property type="entry name" value="BTAD"/>
</dbReference>
<dbReference type="InterPro" id="IPR036388">
    <property type="entry name" value="WH-like_DNA-bd_sf"/>
</dbReference>
<dbReference type="SMART" id="SM00862">
    <property type="entry name" value="Trans_reg_C"/>
    <property type="match status" value="1"/>
</dbReference>
<dbReference type="InterPro" id="IPR019734">
    <property type="entry name" value="TPR_rpt"/>
</dbReference>
<dbReference type="STRING" id="1707952.A6A03_13205"/>
<proteinExistence type="inferred from homology"/>
<evidence type="ECO:0000259" key="4">
    <source>
        <dbReference type="PROSITE" id="PS51755"/>
    </source>
</evidence>
<dbReference type="Gene3D" id="1.25.40.10">
    <property type="entry name" value="Tetratricopeptide repeat domain"/>
    <property type="match status" value="2"/>
</dbReference>
<dbReference type="InterPro" id="IPR027417">
    <property type="entry name" value="P-loop_NTPase"/>
</dbReference>
<gene>
    <name evidence="5" type="ORF">A6A03_13205</name>
</gene>
<dbReference type="RefSeq" id="WP_066786260.1">
    <property type="nucleotide sequence ID" value="NZ_LWQS01000047.1"/>
</dbReference>
<feature type="domain" description="OmpR/PhoB-type" evidence="4">
    <location>
        <begin position="898"/>
        <end position="1008"/>
    </location>
</feature>
<dbReference type="AlphaFoldDB" id="A0A178MCF6"/>
<dbReference type="Pfam" id="PF00486">
    <property type="entry name" value="Trans_reg_C"/>
    <property type="match status" value="1"/>
</dbReference>
<dbReference type="InterPro" id="IPR011990">
    <property type="entry name" value="TPR-like_helical_dom_sf"/>
</dbReference>
<evidence type="ECO:0000256" key="3">
    <source>
        <dbReference type="PROSITE-ProRule" id="PRU01091"/>
    </source>
</evidence>
<dbReference type="Pfam" id="PF03704">
    <property type="entry name" value="BTAD"/>
    <property type="match status" value="1"/>
</dbReference>
<dbReference type="SUPFAM" id="SSF48452">
    <property type="entry name" value="TPR-like"/>
    <property type="match status" value="2"/>
</dbReference>
<dbReference type="Proteomes" id="UP000078287">
    <property type="component" value="Unassembled WGS sequence"/>
</dbReference>
<dbReference type="Gene3D" id="1.10.10.10">
    <property type="entry name" value="Winged helix-like DNA-binding domain superfamily/Winged helix DNA-binding domain"/>
    <property type="match status" value="1"/>
</dbReference>
<dbReference type="GO" id="GO:0003677">
    <property type="term" value="F:DNA binding"/>
    <property type="evidence" value="ECO:0007669"/>
    <property type="project" value="UniProtKB-UniRule"/>
</dbReference>
<dbReference type="SMART" id="SM00028">
    <property type="entry name" value="TPR"/>
    <property type="match status" value="4"/>
</dbReference>
<dbReference type="InterPro" id="IPR051677">
    <property type="entry name" value="AfsR-DnrI-RedD_regulator"/>
</dbReference>
<comment type="caution">
    <text evidence="5">The sequence shown here is derived from an EMBL/GenBank/DDBJ whole genome shotgun (WGS) entry which is preliminary data.</text>
</comment>
<dbReference type="SUPFAM" id="SSF48371">
    <property type="entry name" value="ARM repeat"/>
    <property type="match status" value="1"/>
</dbReference>
<dbReference type="PANTHER" id="PTHR35807">
    <property type="entry name" value="TRANSCRIPTIONAL REGULATOR REDD-RELATED"/>
    <property type="match status" value="1"/>
</dbReference>
<evidence type="ECO:0000313" key="6">
    <source>
        <dbReference type="Proteomes" id="UP000078287"/>
    </source>
</evidence>
<protein>
    <submittedName>
        <fullName evidence="5">Transcriptional regulator</fullName>
    </submittedName>
</protein>
<keyword evidence="6" id="KW-1185">Reference proteome</keyword>
<dbReference type="GO" id="GO:0006355">
    <property type="term" value="P:regulation of DNA-templated transcription"/>
    <property type="evidence" value="ECO:0007669"/>
    <property type="project" value="InterPro"/>
</dbReference>
<dbReference type="InterPro" id="IPR001867">
    <property type="entry name" value="OmpR/PhoB-type_DNA-bd"/>
</dbReference>
<dbReference type="SUPFAM" id="SSF52540">
    <property type="entry name" value="P-loop containing nucleoside triphosphate hydrolases"/>
    <property type="match status" value="1"/>
</dbReference>
<dbReference type="InterPro" id="IPR016032">
    <property type="entry name" value="Sig_transdc_resp-reg_C-effctor"/>
</dbReference>
<dbReference type="InterPro" id="IPR059106">
    <property type="entry name" value="WHD_MalT"/>
</dbReference>
<feature type="DNA-binding region" description="OmpR/PhoB-type" evidence="3">
    <location>
        <begin position="898"/>
        <end position="1008"/>
    </location>
</feature>
<accession>A0A178MCF6</accession>
<organism evidence="5 6">
    <name type="scientific">Chloroflexus islandicus</name>
    <dbReference type="NCBI Taxonomy" id="1707952"/>
    <lineage>
        <taxon>Bacteria</taxon>
        <taxon>Bacillati</taxon>
        <taxon>Chloroflexota</taxon>
        <taxon>Chloroflexia</taxon>
        <taxon>Chloroflexales</taxon>
        <taxon>Chloroflexineae</taxon>
        <taxon>Chloroflexaceae</taxon>
        <taxon>Chloroflexus</taxon>
    </lineage>
</organism>
<dbReference type="Pfam" id="PF25873">
    <property type="entry name" value="WHD_MalT"/>
    <property type="match status" value="1"/>
</dbReference>
<evidence type="ECO:0000313" key="5">
    <source>
        <dbReference type="EMBL" id="OAN46216.1"/>
    </source>
</evidence>
<dbReference type="GO" id="GO:0000160">
    <property type="term" value="P:phosphorelay signal transduction system"/>
    <property type="evidence" value="ECO:0007669"/>
    <property type="project" value="InterPro"/>
</dbReference>
<evidence type="ECO:0000256" key="2">
    <source>
        <dbReference type="ARBA" id="ARBA00023125"/>
    </source>
</evidence>
<dbReference type="InterPro" id="IPR016024">
    <property type="entry name" value="ARM-type_fold"/>
</dbReference>
<comment type="similarity">
    <text evidence="1">Belongs to the AfsR/DnrI/RedD regulatory family.</text>
</comment>
<sequence>MTELAEHAPSVAVSAPLLPLKLSPPPVRDDEMLRRDLQALLAEARLLPVTVVVAPAGYGKTTLLAQWADQLARTGAQVAWLGFEASDQEPALLLAYLIGAIQRILPQAGEQALRILQSVSGLERDWPLVAGALLSDVQRELQSQTMLILDDVHLVSDGPITADLLGYLLRAAPPNLHIVMASRRPLTFAPLPRLRAEGLLLEIGANDLLLQRHEAIELLQRTGVSLTDDELDLLLERTGGWMLSVQLAVRTLARQTPEQRRVYLQGLATNQHDLFEYLASEVLAALPPRLVDRLICAALLGQANPSLLDEALGVDDSAQLIEQAIALGLPLTVDTGASNGERIFRFHPLWQRLLADRALTRFDRVTVRDLHERFGMVLARHDQIEAALRHLAATGNPAAIAHALREHAWPLIDSPQRDSLRNWIERLPPEVRERDPELLHMQGWSLFNTDRERALQLISQAAEQYRLAGAPAQELRALRDMAVLLFWSDAPVEFAAVCRRVIAAAARANDTWSRGAALVGLMALAYSQGRFRAALRIARWADRRPLSVLWQWLLAALRASIYTQQGCPAEAMTAINAALELPRIDRNDMLRQSLLLLQAMALYQQGKGEAALDQVQECYYRLSDYAPGSVLAGNAALILALLLIEHDRYEEAATSLQRVRQIVAHLDDRLLGARARIVEIYGLLRNHQPAAAAAQALAFWQKLREQPVVSAQHLPYCDSRYLNTQDLWLQSLLLIAIGEGGERDQALAIADELLLFMDRRYDGLFRALIHIYRAYLVAQCQSNSPTIKEDLLSACAICDRAGVESLPFLPRPAMLWAIKTALQLGLSSRAMIAALRQFDTTTLASILIPLLDESFPVALRVRSAGLIGDLSVVNAYGTLRALLKDRSPHVRQAAQDALERLSYRPPYRLMIRALGGFQVLRGDQEVRDRDWRSVKARQLLQLLLIERGRMLPREQIMDMLWPGLDSESASNNLRVTISRLIKALEPDRPEGAPTYYILQQGDTYGFNIESDHSYDVADFVQAVERGRRELQRNRRTEAREAFQVAVSLYTGQFLPDSLYEDWSVVERERLGLLFTDAALSLGRILFDEGKYHDAIALGWRVLEYDKAQEEAYQLLIRGYGAIGERSTAIRLYQRCVAALRDDLGVDPLPETVALFEQVRGKRAS</sequence>
<dbReference type="PANTHER" id="PTHR35807:SF2">
    <property type="entry name" value="TRANSCRIPTIONAL ACTIVATOR DOMAIN"/>
    <property type="match status" value="1"/>
</dbReference>
<name>A0A178MCF6_9CHLR</name>
<dbReference type="OrthoDB" id="134937at2"/>
<dbReference type="Gene3D" id="3.40.50.300">
    <property type="entry name" value="P-loop containing nucleotide triphosphate hydrolases"/>
    <property type="match status" value="1"/>
</dbReference>
<dbReference type="SUPFAM" id="SSF46894">
    <property type="entry name" value="C-terminal effector domain of the bipartite response regulators"/>
    <property type="match status" value="1"/>
</dbReference>
<reference evidence="5 6" key="1">
    <citation type="submission" date="2016-04" db="EMBL/GenBank/DDBJ databases">
        <title>Chloroflexus islandicus sp. nov., a thermophilic filamentous anoxygenic phototrophic bacterium from geyser Strokkur (Iceland).</title>
        <authorList>
            <person name="Gaisin V.A."/>
            <person name="Kalashnikov A.M."/>
            <person name="Sukhacheva M.V."/>
            <person name="Grouzdev D.S."/>
            <person name="Ivanov T.M."/>
            <person name="Kuznetsov B."/>
            <person name="Gorlenko V.M."/>
        </authorList>
    </citation>
    <scope>NUCLEOTIDE SEQUENCE [LARGE SCALE GENOMIC DNA]</scope>
    <source>
        <strain evidence="6">isl-2</strain>
    </source>
</reference>